<dbReference type="RefSeq" id="XP_044657411.1">
    <property type="nucleotide sequence ID" value="XM_044801476.1"/>
</dbReference>
<comment type="caution">
    <text evidence="3">The sequence shown here is derived from an EMBL/GenBank/DDBJ whole genome shotgun (WGS) entry which is preliminary data.</text>
</comment>
<sequence length="437" mass="49017">MACDYASEALAQPPSFSCFQPFSTRGPASPGVIVASPALQVQTDVHFLWQHFVQHTSKGFLIWDSNIWLGDKAAEDPYATGLPDMATASLPLYYAALALSAFHYNGSTGDNSLCELQTTYERKAIQALAENPSNAAQSPEHYLHTVTCIMLLCTSSPGVYADLLPLARSAAACLLNERSLITLNPDQLSVAMMLVRWCEVCVLCSFRSTTRLSEKSIHSLLEDMADDEEVKNPTTFKNWIIHPLYGFSRHLIRPLLKMARLTRDLQNAETWPTRLFSLEAEIVELEAQLLEAREDDTKATGACPIRHNCLLHLNEAIHSSAIIIFYTRLRDLHWTNYLIRTHVETVCSELSYLDRHSRISLAIIFPCFVAGCEAVDATARQRILSLLDDLKGNWLGRTSRMAQCLQHVWAIRDQDPGATWMTWNKKVSPQFADCIPC</sequence>
<dbReference type="EMBL" id="BOLY01000003">
    <property type="protein sequence ID" value="GIZ42924.1"/>
    <property type="molecule type" value="Genomic_DNA"/>
</dbReference>
<name>A0A9P3CEP9_9PEZI</name>
<comment type="subcellular location">
    <subcellularLocation>
        <location evidence="1">Nucleus</location>
    </subcellularLocation>
</comment>
<dbReference type="InterPro" id="IPR021858">
    <property type="entry name" value="Fun_TF"/>
</dbReference>
<evidence type="ECO:0000256" key="2">
    <source>
        <dbReference type="ARBA" id="ARBA00023242"/>
    </source>
</evidence>
<dbReference type="Pfam" id="PF11951">
    <property type="entry name" value="Fungal_trans_2"/>
    <property type="match status" value="1"/>
</dbReference>
<dbReference type="GO" id="GO:0003700">
    <property type="term" value="F:DNA-binding transcription factor activity"/>
    <property type="evidence" value="ECO:0007669"/>
    <property type="project" value="TreeGrafter"/>
</dbReference>
<dbReference type="PANTHER" id="PTHR37534">
    <property type="entry name" value="TRANSCRIPTIONAL ACTIVATOR PROTEIN UGA3"/>
    <property type="match status" value="1"/>
</dbReference>
<gene>
    <name evidence="3" type="ORF">CKM354_000617100</name>
</gene>
<protein>
    <recommendedName>
        <fullName evidence="5">Fungal-specific transcription factor domain-containing protein</fullName>
    </recommendedName>
</protein>
<keyword evidence="4" id="KW-1185">Reference proteome</keyword>
<dbReference type="PANTHER" id="PTHR37534:SF38">
    <property type="entry name" value="ZN(2)-C6 FUNGAL-TYPE DOMAIN-CONTAINING PROTEIN"/>
    <property type="match status" value="1"/>
</dbReference>
<evidence type="ECO:0008006" key="5">
    <source>
        <dbReference type="Google" id="ProtNLM"/>
    </source>
</evidence>
<reference evidence="3 4" key="1">
    <citation type="submission" date="2021-01" db="EMBL/GenBank/DDBJ databases">
        <title>Cercospora kikuchii MAFF 305040 whole genome shotgun sequence.</title>
        <authorList>
            <person name="Kashiwa T."/>
            <person name="Suzuki T."/>
        </authorList>
    </citation>
    <scope>NUCLEOTIDE SEQUENCE [LARGE SCALE GENOMIC DNA]</scope>
    <source>
        <strain evidence="3 4">MAFF 305040</strain>
    </source>
</reference>
<accession>A0A9P3CEP9</accession>
<keyword evidence="2" id="KW-0539">Nucleus</keyword>
<dbReference type="AlphaFoldDB" id="A0A9P3CEP9"/>
<organism evidence="3 4">
    <name type="scientific">Cercospora kikuchii</name>
    <dbReference type="NCBI Taxonomy" id="84275"/>
    <lineage>
        <taxon>Eukaryota</taxon>
        <taxon>Fungi</taxon>
        <taxon>Dikarya</taxon>
        <taxon>Ascomycota</taxon>
        <taxon>Pezizomycotina</taxon>
        <taxon>Dothideomycetes</taxon>
        <taxon>Dothideomycetidae</taxon>
        <taxon>Mycosphaerellales</taxon>
        <taxon>Mycosphaerellaceae</taxon>
        <taxon>Cercospora</taxon>
    </lineage>
</organism>
<dbReference type="GeneID" id="68291746"/>
<dbReference type="GO" id="GO:0005634">
    <property type="term" value="C:nucleus"/>
    <property type="evidence" value="ECO:0007669"/>
    <property type="project" value="UniProtKB-SubCell"/>
</dbReference>
<evidence type="ECO:0000313" key="3">
    <source>
        <dbReference type="EMBL" id="GIZ42924.1"/>
    </source>
</evidence>
<dbReference type="GO" id="GO:0000976">
    <property type="term" value="F:transcription cis-regulatory region binding"/>
    <property type="evidence" value="ECO:0007669"/>
    <property type="project" value="TreeGrafter"/>
</dbReference>
<evidence type="ECO:0000256" key="1">
    <source>
        <dbReference type="ARBA" id="ARBA00004123"/>
    </source>
</evidence>
<proteinExistence type="predicted"/>
<evidence type="ECO:0000313" key="4">
    <source>
        <dbReference type="Proteomes" id="UP000825890"/>
    </source>
</evidence>
<dbReference type="OrthoDB" id="3798386at2759"/>
<dbReference type="Proteomes" id="UP000825890">
    <property type="component" value="Unassembled WGS sequence"/>
</dbReference>
<dbReference type="GO" id="GO:0045944">
    <property type="term" value="P:positive regulation of transcription by RNA polymerase II"/>
    <property type="evidence" value="ECO:0007669"/>
    <property type="project" value="TreeGrafter"/>
</dbReference>